<dbReference type="RefSeq" id="WP_263247458.1">
    <property type="nucleotide sequence ID" value="NZ_BAABLT010000020.1"/>
</dbReference>
<dbReference type="GO" id="GO:0016491">
    <property type="term" value="F:oxidoreductase activity"/>
    <property type="evidence" value="ECO:0007669"/>
    <property type="project" value="UniProtKB-KW"/>
</dbReference>
<comment type="caution">
    <text evidence="3">The sequence shown here is derived from an EMBL/GenBank/DDBJ whole genome shotgun (WGS) entry which is preliminary data.</text>
</comment>
<proteinExistence type="predicted"/>
<dbReference type="Gene3D" id="3.30.9.10">
    <property type="entry name" value="D-Amino Acid Oxidase, subunit A, domain 2"/>
    <property type="match status" value="1"/>
</dbReference>
<sequence length="387" mass="41103">MVDGIVVGAGVVGSSIALHLAESGVDVVVLDPTGGFGGQTPRSGAIVRDHHATAVEADLAWESLTQYYEPWATRIGGACGFTRTGFAYLADDRDAEAVRANVAMLQAHGMPDELLTPDELGELEPAVSTEAISVASYEERSGYADPTATTISLQQAARRSGARFERSRVSALLEESARVVGVRTEDGARRADFVVLATGAWTPRLAATTGLRLPIRAARIQVMLYERPYDLPTHLTMTDVANDIYLRPTADRCTLVGRHAPDREWLADPDTDSGEPDAVFVAEGRARIGRRIPAMAEAPYRLGRTCALDITPDGRPILGPSEVPGLHLAAGWSGSGFGKAPAIGAELARWILTGAPSRPELTAFTGQRFATGALIKGDHEYGATGPH</sequence>
<keyword evidence="1 3" id="KW-0560">Oxidoreductase</keyword>
<reference evidence="4" key="1">
    <citation type="journal article" date="2019" name="Int. J. Syst. Evol. Microbiol.">
        <title>The Global Catalogue of Microorganisms (GCM) 10K type strain sequencing project: providing services to taxonomists for standard genome sequencing and annotation.</title>
        <authorList>
            <consortium name="The Broad Institute Genomics Platform"/>
            <consortium name="The Broad Institute Genome Sequencing Center for Infectious Disease"/>
            <person name="Wu L."/>
            <person name="Ma J."/>
        </authorList>
    </citation>
    <scope>NUCLEOTIDE SEQUENCE [LARGE SCALE GENOMIC DNA]</scope>
    <source>
        <strain evidence="4">CCUG 56401</strain>
    </source>
</reference>
<dbReference type="Pfam" id="PF01266">
    <property type="entry name" value="DAO"/>
    <property type="match status" value="1"/>
</dbReference>
<feature type="domain" description="FAD dependent oxidoreductase" evidence="2">
    <location>
        <begin position="5"/>
        <end position="350"/>
    </location>
</feature>
<dbReference type="EMBL" id="JBHTIW010000005">
    <property type="protein sequence ID" value="MFD0920050.1"/>
    <property type="molecule type" value="Genomic_DNA"/>
</dbReference>
<dbReference type="EC" id="1.-.-.-" evidence="3"/>
<evidence type="ECO:0000313" key="4">
    <source>
        <dbReference type="Proteomes" id="UP001597018"/>
    </source>
</evidence>
<evidence type="ECO:0000256" key="1">
    <source>
        <dbReference type="ARBA" id="ARBA00023002"/>
    </source>
</evidence>
<evidence type="ECO:0000259" key="2">
    <source>
        <dbReference type="Pfam" id="PF01266"/>
    </source>
</evidence>
<dbReference type="PANTHER" id="PTHR13847">
    <property type="entry name" value="SARCOSINE DEHYDROGENASE-RELATED"/>
    <property type="match status" value="1"/>
</dbReference>
<gene>
    <name evidence="3" type="ORF">ACFQ16_09880</name>
</gene>
<dbReference type="SUPFAM" id="SSF51905">
    <property type="entry name" value="FAD/NAD(P)-binding domain"/>
    <property type="match status" value="1"/>
</dbReference>
<name>A0ABW3FPL5_9PSEU</name>
<accession>A0ABW3FPL5</accession>
<organism evidence="3 4">
    <name type="scientific">Saccharopolyspora rosea</name>
    <dbReference type="NCBI Taxonomy" id="524884"/>
    <lineage>
        <taxon>Bacteria</taxon>
        <taxon>Bacillati</taxon>
        <taxon>Actinomycetota</taxon>
        <taxon>Actinomycetes</taxon>
        <taxon>Pseudonocardiales</taxon>
        <taxon>Pseudonocardiaceae</taxon>
        <taxon>Saccharopolyspora</taxon>
    </lineage>
</organism>
<keyword evidence="4" id="KW-1185">Reference proteome</keyword>
<dbReference type="InterPro" id="IPR036188">
    <property type="entry name" value="FAD/NAD-bd_sf"/>
</dbReference>
<dbReference type="PANTHER" id="PTHR13847:SF287">
    <property type="entry name" value="FAD-DEPENDENT OXIDOREDUCTASE DOMAIN-CONTAINING PROTEIN 1"/>
    <property type="match status" value="1"/>
</dbReference>
<protein>
    <submittedName>
        <fullName evidence="3">NAD(P)/FAD-dependent oxidoreductase</fullName>
        <ecNumber evidence="3">1.-.-.-</ecNumber>
    </submittedName>
</protein>
<dbReference type="Proteomes" id="UP001597018">
    <property type="component" value="Unassembled WGS sequence"/>
</dbReference>
<evidence type="ECO:0000313" key="3">
    <source>
        <dbReference type="EMBL" id="MFD0920050.1"/>
    </source>
</evidence>
<dbReference type="InterPro" id="IPR006076">
    <property type="entry name" value="FAD-dep_OxRdtase"/>
</dbReference>
<dbReference type="Gene3D" id="3.50.50.60">
    <property type="entry name" value="FAD/NAD(P)-binding domain"/>
    <property type="match status" value="1"/>
</dbReference>